<dbReference type="EMBL" id="FOEN01000005">
    <property type="protein sequence ID" value="SEQ08429.1"/>
    <property type="molecule type" value="Genomic_DNA"/>
</dbReference>
<dbReference type="OrthoDB" id="2138826at2"/>
<accession>A0A1H9D4X8</accession>
<sequence>MANNMNKISRDRARMLAEQYKNDPEMKYVVYNIRRRSYILHNPYQYYFRFSRRESVWNTRTLKLENLISSDQPVEDIATALYNEVNQIVEDTVNFKLKGSFEEENCATLLNYYFNGKCNLAYYDYYLGRVCLIKERDKSDDFSALIGSRYYFIDDLHNVIQYKLGLSAEFLKNFLKGVMKEDKMIADIDGYDQLKKAMLQFINQEIEQIEEWLASNQLKGNKRR</sequence>
<protein>
    <submittedName>
        <fullName evidence="1">Uncharacterized protein</fullName>
    </submittedName>
</protein>
<dbReference type="RefSeq" id="WP_092571462.1">
    <property type="nucleotide sequence ID" value="NZ_FOEN01000005.1"/>
</dbReference>
<evidence type="ECO:0000313" key="1">
    <source>
        <dbReference type="EMBL" id="SEQ08429.1"/>
    </source>
</evidence>
<dbReference type="Proteomes" id="UP000198833">
    <property type="component" value="Unassembled WGS sequence"/>
</dbReference>
<gene>
    <name evidence="1" type="ORF">SAMN04488558_10526</name>
</gene>
<dbReference type="STRING" id="89093.SAMN04488558_10526"/>
<dbReference type="AlphaFoldDB" id="A0A1H9D4X8"/>
<evidence type="ECO:0000313" key="2">
    <source>
        <dbReference type="Proteomes" id="UP000198833"/>
    </source>
</evidence>
<keyword evidence="2" id="KW-1185">Reference proteome</keyword>
<proteinExistence type="predicted"/>
<reference evidence="1 2" key="1">
    <citation type="submission" date="2016-10" db="EMBL/GenBank/DDBJ databases">
        <authorList>
            <person name="de Groot N.N."/>
        </authorList>
    </citation>
    <scope>NUCLEOTIDE SEQUENCE [LARGE SCALE GENOMIC DNA]</scope>
    <source>
        <strain evidence="1 2">DSM 15695</strain>
    </source>
</reference>
<name>A0A1H9D4X8_9LACT</name>
<organism evidence="1 2">
    <name type="scientific">Ignavigranum ruoffiae</name>
    <dbReference type="NCBI Taxonomy" id="89093"/>
    <lineage>
        <taxon>Bacteria</taxon>
        <taxon>Bacillati</taxon>
        <taxon>Bacillota</taxon>
        <taxon>Bacilli</taxon>
        <taxon>Lactobacillales</taxon>
        <taxon>Aerococcaceae</taxon>
        <taxon>Ignavigranum</taxon>
    </lineage>
</organism>